<dbReference type="Gene3D" id="3.60.10.10">
    <property type="entry name" value="Endonuclease/exonuclease/phosphatase"/>
    <property type="match status" value="2"/>
</dbReference>
<dbReference type="EMBL" id="SZYD01000017">
    <property type="protein sequence ID" value="KAD3068610.1"/>
    <property type="molecule type" value="Genomic_DNA"/>
</dbReference>
<feature type="domain" description="Inositol polyphosphate-related phosphatase" evidence="4">
    <location>
        <begin position="243"/>
        <end position="357"/>
    </location>
</feature>
<organism evidence="5 6">
    <name type="scientific">Mikania micrantha</name>
    <name type="common">bitter vine</name>
    <dbReference type="NCBI Taxonomy" id="192012"/>
    <lineage>
        <taxon>Eukaryota</taxon>
        <taxon>Viridiplantae</taxon>
        <taxon>Streptophyta</taxon>
        <taxon>Embryophyta</taxon>
        <taxon>Tracheophyta</taxon>
        <taxon>Spermatophyta</taxon>
        <taxon>Magnoliopsida</taxon>
        <taxon>eudicotyledons</taxon>
        <taxon>Gunneridae</taxon>
        <taxon>Pentapetalae</taxon>
        <taxon>asterids</taxon>
        <taxon>campanulids</taxon>
        <taxon>Asterales</taxon>
        <taxon>Asteraceae</taxon>
        <taxon>Asteroideae</taxon>
        <taxon>Heliantheae alliance</taxon>
        <taxon>Eupatorieae</taxon>
        <taxon>Mikania</taxon>
    </lineage>
</organism>
<dbReference type="PANTHER" id="PTHR45666">
    <property type="entry name" value="TYPE IV INOSITOL POLYPHOSPHATE 5-PHOSPHATASE 9"/>
    <property type="match status" value="1"/>
</dbReference>
<dbReference type="InterPro" id="IPR045849">
    <property type="entry name" value="IP5P_plant"/>
</dbReference>
<dbReference type="OrthoDB" id="62798at2759"/>
<evidence type="ECO:0000256" key="1">
    <source>
        <dbReference type="ARBA" id="ARBA00010768"/>
    </source>
</evidence>
<keyword evidence="2" id="KW-0378">Hydrolase</keyword>
<protein>
    <recommendedName>
        <fullName evidence="4">Inositol polyphosphate-related phosphatase domain-containing protein</fullName>
    </recommendedName>
</protein>
<dbReference type="GO" id="GO:0046856">
    <property type="term" value="P:phosphatidylinositol dephosphorylation"/>
    <property type="evidence" value="ECO:0007669"/>
    <property type="project" value="InterPro"/>
</dbReference>
<sequence>MRGENCNKNKVSWPKTLKKWFNVKNKAEDFHADDFSHEDNDFNERDVCINNKNIRRERSSRKHAAHVREVNDYRIIVATWNVAGKSPTGSLNLKDWLHTSPPADIYVLGFQEIVPLNAGNVLGTEDSGPAKKWLALIRRTLNSLPGTSFDPNLEPDSDFEESKTEKPPLFLNPGSLKSLSRSMRITKSGMAMSHSRLRREYSGSDRIVFRNRANGYDPNLGSSDEDNGPDDSPDTIHDPQTEYCESLSDNRPKNSRFCLVASKQMVGIYLTIWIKSDLRDDVRNLKVSCVGRGLMGYLGNKGAISVSMSLHQTSFCFICSHLTSGQKEGDELRRNADVMEILRKTWFPRVQGSRDEKSPQTILDHDLRLSKEAAVSSMDGTKGG</sequence>
<evidence type="ECO:0000313" key="5">
    <source>
        <dbReference type="EMBL" id="KAD3068610.1"/>
    </source>
</evidence>
<evidence type="ECO:0000256" key="2">
    <source>
        <dbReference type="ARBA" id="ARBA00022801"/>
    </source>
</evidence>
<evidence type="ECO:0000259" key="4">
    <source>
        <dbReference type="Pfam" id="PF22669"/>
    </source>
</evidence>
<dbReference type="PANTHER" id="PTHR45666:SF22">
    <property type="entry name" value="TYPE I INOSITOL POLYPHOSPHATE 5-PHOSPHATASE 4"/>
    <property type="match status" value="1"/>
</dbReference>
<dbReference type="Pfam" id="PF22669">
    <property type="entry name" value="Exo_endo_phos2"/>
    <property type="match status" value="2"/>
</dbReference>
<evidence type="ECO:0000313" key="6">
    <source>
        <dbReference type="Proteomes" id="UP000326396"/>
    </source>
</evidence>
<dbReference type="Proteomes" id="UP000326396">
    <property type="component" value="Linkage Group LG7"/>
</dbReference>
<evidence type="ECO:0000256" key="3">
    <source>
        <dbReference type="SAM" id="MobiDB-lite"/>
    </source>
</evidence>
<feature type="region of interest" description="Disordered" evidence="3">
    <location>
        <begin position="212"/>
        <end position="248"/>
    </location>
</feature>
<gene>
    <name evidence="5" type="ORF">E3N88_36490</name>
</gene>
<keyword evidence="6" id="KW-1185">Reference proteome</keyword>
<reference evidence="5 6" key="1">
    <citation type="submission" date="2019-05" db="EMBL/GenBank/DDBJ databases">
        <title>Mikania micrantha, genome provides insights into the molecular mechanism of rapid growth.</title>
        <authorList>
            <person name="Liu B."/>
        </authorList>
    </citation>
    <scope>NUCLEOTIDE SEQUENCE [LARGE SCALE GENOMIC DNA]</scope>
    <source>
        <strain evidence="5">NLD-2019</strain>
        <tissue evidence="5">Leaf</tissue>
    </source>
</reference>
<dbReference type="GO" id="GO:0034485">
    <property type="term" value="F:phosphatidylinositol-3,4,5-trisphosphate 5-phosphatase activity"/>
    <property type="evidence" value="ECO:0007669"/>
    <property type="project" value="TreeGrafter"/>
</dbReference>
<comment type="similarity">
    <text evidence="1">Belongs to the inositol polyphosphate 5-phosphatase family.</text>
</comment>
<feature type="domain" description="Inositol polyphosphate-related phosphatase" evidence="4">
    <location>
        <begin position="79"/>
        <end position="149"/>
    </location>
</feature>
<dbReference type="AlphaFoldDB" id="A0A5N6M3U9"/>
<accession>A0A5N6M3U9</accession>
<name>A0A5N6M3U9_9ASTR</name>
<dbReference type="InterPro" id="IPR000300">
    <property type="entry name" value="IPPc"/>
</dbReference>
<dbReference type="SUPFAM" id="SSF56219">
    <property type="entry name" value="DNase I-like"/>
    <property type="match status" value="1"/>
</dbReference>
<dbReference type="GO" id="GO:0004445">
    <property type="term" value="F:inositol-polyphosphate 5-phosphatase activity"/>
    <property type="evidence" value="ECO:0007669"/>
    <property type="project" value="InterPro"/>
</dbReference>
<proteinExistence type="inferred from homology"/>
<comment type="caution">
    <text evidence="5">The sequence shown here is derived from an EMBL/GenBank/DDBJ whole genome shotgun (WGS) entry which is preliminary data.</text>
</comment>
<dbReference type="GO" id="GO:0004439">
    <property type="term" value="F:phosphatidylinositol-4,5-bisphosphate 5-phosphatase activity"/>
    <property type="evidence" value="ECO:0007669"/>
    <property type="project" value="TreeGrafter"/>
</dbReference>
<feature type="region of interest" description="Disordered" evidence="3">
    <location>
        <begin position="145"/>
        <end position="173"/>
    </location>
</feature>
<feature type="compositionally biased region" description="Acidic residues" evidence="3">
    <location>
        <begin position="223"/>
        <end position="233"/>
    </location>
</feature>
<dbReference type="InterPro" id="IPR036691">
    <property type="entry name" value="Endo/exonu/phosph_ase_sf"/>
</dbReference>